<dbReference type="OrthoDB" id="9780824at2"/>
<sequence>MTNNLRKLELKERIQAAAKRVFLAKGFSEAKISDIASEAGVSPSTIYLYFSGKKDLFASLDIQHMADIRPEFERKREDICRIALKIFGEEGFERTTMDSIAEKAGLSKAALYQYCSSKEDLFLQVLQYYINSGFLVPDDAKRDSGDWRERLRVVARSCLNNARNSERSAFLGTVIRDSNKFPSFGAAYYEYSYCVARKWLVRFLTLQQQQGNIRADADVPGITDVFLGSLMSYVVIYRIINGVTCDVDEQDYINNTVDTFVRALEP</sequence>
<feature type="domain" description="HTH tetR-type" evidence="3">
    <location>
        <begin position="73"/>
        <end position="133"/>
    </location>
</feature>
<dbReference type="PROSITE" id="PS50977">
    <property type="entry name" value="HTH_TETR_2"/>
    <property type="match status" value="2"/>
</dbReference>
<dbReference type="STRING" id="411467.BACCAP_04448"/>
<dbReference type="PRINTS" id="PR00455">
    <property type="entry name" value="HTHTETR"/>
</dbReference>
<feature type="domain" description="HTH tetR-type" evidence="3">
    <location>
        <begin position="8"/>
        <end position="68"/>
    </location>
</feature>
<feature type="DNA-binding region" description="H-T-H motif" evidence="2">
    <location>
        <begin position="96"/>
        <end position="115"/>
    </location>
</feature>
<name>A6P1S6_9FIRM</name>
<dbReference type="Pfam" id="PF00440">
    <property type="entry name" value="TetR_N"/>
    <property type="match status" value="2"/>
</dbReference>
<comment type="caution">
    <text evidence="4">The sequence shown here is derived from an EMBL/GenBank/DDBJ whole genome shotgun (WGS) entry which is preliminary data.</text>
</comment>
<accession>A6P1S6</accession>
<dbReference type="InterPro" id="IPR009057">
    <property type="entry name" value="Homeodomain-like_sf"/>
</dbReference>
<evidence type="ECO:0000256" key="1">
    <source>
        <dbReference type="ARBA" id="ARBA00023125"/>
    </source>
</evidence>
<dbReference type="GO" id="GO:0000976">
    <property type="term" value="F:transcription cis-regulatory region binding"/>
    <property type="evidence" value="ECO:0007669"/>
    <property type="project" value="TreeGrafter"/>
</dbReference>
<reference evidence="4 5" key="1">
    <citation type="submission" date="2007-04" db="EMBL/GenBank/DDBJ databases">
        <authorList>
            <person name="Fulton L."/>
            <person name="Clifton S."/>
            <person name="Fulton B."/>
            <person name="Xu J."/>
            <person name="Minx P."/>
            <person name="Pepin K.H."/>
            <person name="Johnson M."/>
            <person name="Thiruvilangam P."/>
            <person name="Bhonagiri V."/>
            <person name="Nash W.E."/>
            <person name="Mardis E.R."/>
            <person name="Wilson R.K."/>
        </authorList>
    </citation>
    <scope>NUCLEOTIDE SEQUENCE [LARGE SCALE GENOMIC DNA]</scope>
    <source>
        <strain evidence="4 5">ATCC 29799</strain>
    </source>
</reference>
<reference evidence="4 5" key="2">
    <citation type="submission" date="2007-06" db="EMBL/GenBank/DDBJ databases">
        <title>Draft genome sequence of Pseudoflavonifractor capillosus ATCC 29799.</title>
        <authorList>
            <person name="Sudarsanam P."/>
            <person name="Ley R."/>
            <person name="Guruge J."/>
            <person name="Turnbaugh P.J."/>
            <person name="Mahowald M."/>
            <person name="Liep D."/>
            <person name="Gordon J."/>
        </authorList>
    </citation>
    <scope>NUCLEOTIDE SEQUENCE [LARGE SCALE GENOMIC DNA]</scope>
    <source>
        <strain evidence="4 5">ATCC 29799</strain>
    </source>
</reference>
<dbReference type="Gene3D" id="1.10.10.60">
    <property type="entry name" value="Homeodomain-like"/>
    <property type="match status" value="1"/>
</dbReference>
<dbReference type="RefSeq" id="WP_006574919.1">
    <property type="nucleotide sequence ID" value="NZ_AAXG02000047.1"/>
</dbReference>
<dbReference type="InterPro" id="IPR036271">
    <property type="entry name" value="Tet_transcr_reg_TetR-rel_C_sf"/>
</dbReference>
<dbReference type="InterPro" id="IPR039536">
    <property type="entry name" value="TetR_C_Proteobacteria"/>
</dbReference>
<dbReference type="Proteomes" id="UP000003639">
    <property type="component" value="Unassembled WGS sequence"/>
</dbReference>
<keyword evidence="1 2" id="KW-0238">DNA-binding</keyword>
<gene>
    <name evidence="4" type="ORF">BACCAP_04448</name>
</gene>
<dbReference type="InterPro" id="IPR050109">
    <property type="entry name" value="HTH-type_TetR-like_transc_reg"/>
</dbReference>
<dbReference type="EMBL" id="AAXG02000047">
    <property type="protein sequence ID" value="EDM97968.1"/>
    <property type="molecule type" value="Genomic_DNA"/>
</dbReference>
<dbReference type="PANTHER" id="PTHR30055:SF226">
    <property type="entry name" value="HTH-TYPE TRANSCRIPTIONAL REGULATOR PKSA"/>
    <property type="match status" value="1"/>
</dbReference>
<dbReference type="Pfam" id="PF14246">
    <property type="entry name" value="TetR_C_7"/>
    <property type="match status" value="1"/>
</dbReference>
<evidence type="ECO:0000259" key="3">
    <source>
        <dbReference type="PROSITE" id="PS50977"/>
    </source>
</evidence>
<dbReference type="AlphaFoldDB" id="A6P1S6"/>
<evidence type="ECO:0000313" key="5">
    <source>
        <dbReference type="Proteomes" id="UP000003639"/>
    </source>
</evidence>
<dbReference type="SUPFAM" id="SSF48498">
    <property type="entry name" value="Tetracyclin repressor-like, C-terminal domain"/>
    <property type="match status" value="1"/>
</dbReference>
<keyword evidence="5" id="KW-1185">Reference proteome</keyword>
<organism evidence="4 5">
    <name type="scientific">Pseudoflavonifractor capillosus ATCC 29799</name>
    <dbReference type="NCBI Taxonomy" id="411467"/>
    <lineage>
        <taxon>Bacteria</taxon>
        <taxon>Bacillati</taxon>
        <taxon>Bacillota</taxon>
        <taxon>Clostridia</taxon>
        <taxon>Eubacteriales</taxon>
        <taxon>Oscillospiraceae</taxon>
        <taxon>Pseudoflavonifractor</taxon>
    </lineage>
</organism>
<feature type="DNA-binding region" description="H-T-H motif" evidence="2">
    <location>
        <begin position="31"/>
        <end position="50"/>
    </location>
</feature>
<dbReference type="Gene3D" id="1.10.357.10">
    <property type="entry name" value="Tetracycline Repressor, domain 2"/>
    <property type="match status" value="2"/>
</dbReference>
<dbReference type="InterPro" id="IPR001647">
    <property type="entry name" value="HTH_TetR"/>
</dbReference>
<dbReference type="eggNOG" id="COG1309">
    <property type="taxonomic scope" value="Bacteria"/>
</dbReference>
<dbReference type="SUPFAM" id="SSF46689">
    <property type="entry name" value="Homeodomain-like"/>
    <property type="match status" value="2"/>
</dbReference>
<protein>
    <submittedName>
        <fullName evidence="4">Transcriptional regulator, TetR family</fullName>
    </submittedName>
</protein>
<proteinExistence type="predicted"/>
<dbReference type="GO" id="GO:0003700">
    <property type="term" value="F:DNA-binding transcription factor activity"/>
    <property type="evidence" value="ECO:0007669"/>
    <property type="project" value="TreeGrafter"/>
</dbReference>
<evidence type="ECO:0000256" key="2">
    <source>
        <dbReference type="PROSITE-ProRule" id="PRU00335"/>
    </source>
</evidence>
<dbReference type="PANTHER" id="PTHR30055">
    <property type="entry name" value="HTH-TYPE TRANSCRIPTIONAL REGULATOR RUTR"/>
    <property type="match status" value="1"/>
</dbReference>
<evidence type="ECO:0000313" key="4">
    <source>
        <dbReference type="EMBL" id="EDM97968.1"/>
    </source>
</evidence>